<keyword evidence="3 9" id="KW-0812">Transmembrane</keyword>
<dbReference type="Gene3D" id="1.10.8.730">
    <property type="match status" value="1"/>
</dbReference>
<dbReference type="Gene3D" id="3.40.50.300">
    <property type="entry name" value="P-loop containing nucleotide triphosphate hydrolases"/>
    <property type="match status" value="1"/>
</dbReference>
<keyword evidence="4" id="KW-0547">Nucleotide-binding</keyword>
<evidence type="ECO:0000256" key="1">
    <source>
        <dbReference type="ARBA" id="ARBA00004370"/>
    </source>
</evidence>
<evidence type="ECO:0000256" key="4">
    <source>
        <dbReference type="ARBA" id="ARBA00022741"/>
    </source>
</evidence>
<dbReference type="GO" id="GO:0016020">
    <property type="term" value="C:membrane"/>
    <property type="evidence" value="ECO:0007669"/>
    <property type="project" value="UniProtKB-SubCell"/>
</dbReference>
<dbReference type="AlphaFoldDB" id="A0AA46RZP0"/>
<evidence type="ECO:0000259" key="10">
    <source>
        <dbReference type="Pfam" id="PF03135"/>
    </source>
</evidence>
<sequence length="922" mass="105544">MAKETQPLFKGMTRPAMIFGVPMTPLIIVLGVIASISVWTSPIYMLVAIPVVLIMKFIASYDDFMYSILFHGLKCKTPALNKKYYGVKTYTSLPLRKLGEKVQFPVLSIFGLDKNPSFEKFIPFSSLKGNDDDGIVLTKESEFISTWEIKGLAFEVENEERQDSINKLLGNVFIAFSNEPVAFYFNSVRHDVDTHLKANYKNKYLKEINDLYYKSFTEGSSKSTNLYLTMVYNPFLNTTEKKKFQNLSKNKYDNELLNFIQKFRDYSNRLEANLSKFRAKKLQIYSENGKSFSNQLEFYNYLIGGRFLKTRALNSPINEYLIGGLKNIQFSQDLIQLNYNDGLKKFAQAIEIKDYSSETFVGMLNSLMYLDVNYTITQSFTPMGRVKAKDKLKKQQNQLKASEDDSITQEQQFYIALDRLTNGEICFGNYHFSLVVFGEDVKSVKENSNKVITYLQDVGFQVTLADIHLPHVYFSQLPSTFSLRARISPITNENYASLIALHNFPKGRENKNPWGNAITVLKTPSKQPYYFNIHAEKSRDDFGDFTLGNFLTLGQSGGGKTAFLQFLNNQLLKFADKSTFPSNISDNLKKMTLVYLDKDYGAMANILAAGGRYITLKNGVSTGFNPFMVEDSNENIRKLQILMKVIATSNGETLRTSDEEQIATAINNVMSHRLEDRTYGISLFLENLTDDNTDENSIKRRFNLWKRGNKFGWVFDNENDLLDFPDDINISGIDGTEFLNDPDVSAPISFYILWRVLDLVDGRRFGLGIDEFWQWMRNELIEDEVFNKLKTIRKENGFIGMASQSVEDVLKLKTARAIVEQTSTHIFFPNEKANYKDYVDGLSCTPEEYETIKNFNPAEYPFMVKRSGETAIVNLDLSTLGKENISIISTGTAHVDKVNEIFSQEISLDQKVQELRNYYKNI</sequence>
<proteinExistence type="inferred from homology"/>
<dbReference type="Pfam" id="PF05101">
    <property type="entry name" value="VirB3"/>
    <property type="match status" value="1"/>
</dbReference>
<comment type="subcellular location">
    <subcellularLocation>
        <location evidence="1">Membrane</location>
    </subcellularLocation>
</comment>
<dbReference type="InterPro" id="IPR027417">
    <property type="entry name" value="P-loop_NTPase"/>
</dbReference>
<gene>
    <name evidence="11" type="ORF">NGX11_06295</name>
</gene>
<dbReference type="Pfam" id="PF03135">
    <property type="entry name" value="CagE_TrbE_VirB"/>
    <property type="match status" value="1"/>
</dbReference>
<evidence type="ECO:0000313" key="12">
    <source>
        <dbReference type="Proteomes" id="UP001164100"/>
    </source>
</evidence>
<keyword evidence="6 9" id="KW-1133">Transmembrane helix</keyword>
<evidence type="ECO:0000313" key="11">
    <source>
        <dbReference type="EMBL" id="UYF42517.1"/>
    </source>
</evidence>
<dbReference type="PANTHER" id="PTHR30121:SF12">
    <property type="entry name" value="TYPE IV SECRETION SYSTEM PROTEIN CAGE"/>
    <property type="match status" value="1"/>
</dbReference>
<dbReference type="PANTHER" id="PTHR30121">
    <property type="entry name" value="UNCHARACTERIZED PROTEIN YJGR-RELATED"/>
    <property type="match status" value="1"/>
</dbReference>
<keyword evidence="5" id="KW-0067">ATP-binding</keyword>
<dbReference type="Proteomes" id="UP001164100">
    <property type="component" value="Chromosome"/>
</dbReference>
<keyword evidence="7 9" id="KW-0472">Membrane</keyword>
<dbReference type="InterPro" id="IPR007792">
    <property type="entry name" value="T4SS_VirB3/TrbD/AvhB"/>
</dbReference>
<feature type="domain" description="CagE TrbE VirB component of type IV transporter system central" evidence="10">
    <location>
        <begin position="281"/>
        <end position="486"/>
    </location>
</feature>
<dbReference type="EMBL" id="CP099556">
    <property type="protein sequence ID" value="UYF42517.1"/>
    <property type="molecule type" value="Genomic_DNA"/>
</dbReference>
<keyword evidence="8" id="KW-0175">Coiled coil</keyword>
<evidence type="ECO:0000256" key="5">
    <source>
        <dbReference type="ARBA" id="ARBA00022840"/>
    </source>
</evidence>
<organism evidence="11 12">
    <name type="scientific">Aliarcobacter cryaerophilus</name>
    <dbReference type="NCBI Taxonomy" id="28198"/>
    <lineage>
        <taxon>Bacteria</taxon>
        <taxon>Pseudomonadati</taxon>
        <taxon>Campylobacterota</taxon>
        <taxon>Epsilonproteobacteria</taxon>
        <taxon>Campylobacterales</taxon>
        <taxon>Arcobacteraceae</taxon>
        <taxon>Aliarcobacter</taxon>
    </lineage>
</organism>
<evidence type="ECO:0000256" key="3">
    <source>
        <dbReference type="ARBA" id="ARBA00022692"/>
    </source>
</evidence>
<dbReference type="RefSeq" id="WP_263514132.1">
    <property type="nucleotide sequence ID" value="NZ_CP099556.1"/>
</dbReference>
<evidence type="ECO:0000256" key="9">
    <source>
        <dbReference type="SAM" id="Phobius"/>
    </source>
</evidence>
<comment type="similarity">
    <text evidence="2">Belongs to the TrbE/VirB4 family.</text>
</comment>
<accession>A0AA46RZP0</accession>
<name>A0AA46RZP0_9BACT</name>
<feature type="transmembrane region" description="Helical" evidence="9">
    <location>
        <begin position="42"/>
        <end position="59"/>
    </location>
</feature>
<protein>
    <submittedName>
        <fullName evidence="11">VirB3 family type IV secretion system protein</fullName>
    </submittedName>
</protein>
<feature type="transmembrane region" description="Helical" evidence="9">
    <location>
        <begin position="16"/>
        <end position="36"/>
    </location>
</feature>
<dbReference type="InterPro" id="IPR018145">
    <property type="entry name" value="CagE_TrbE_VirB_cntrl_dom"/>
</dbReference>
<evidence type="ECO:0000256" key="7">
    <source>
        <dbReference type="ARBA" id="ARBA00023136"/>
    </source>
</evidence>
<dbReference type="GO" id="GO:0005524">
    <property type="term" value="F:ATP binding"/>
    <property type="evidence" value="ECO:0007669"/>
    <property type="project" value="UniProtKB-KW"/>
</dbReference>
<dbReference type="SUPFAM" id="SSF52540">
    <property type="entry name" value="P-loop containing nucleoside triphosphate hydrolases"/>
    <property type="match status" value="1"/>
</dbReference>
<dbReference type="InterPro" id="IPR051162">
    <property type="entry name" value="T4SS_component"/>
</dbReference>
<feature type="coiled-coil region" evidence="8">
    <location>
        <begin position="385"/>
        <end position="412"/>
    </location>
</feature>
<evidence type="ECO:0000256" key="2">
    <source>
        <dbReference type="ARBA" id="ARBA00006512"/>
    </source>
</evidence>
<reference evidence="11" key="1">
    <citation type="journal article" date="2022" name="Front. Microbiol.">
        <title>Species classification and novel plasmid identifications in Arcobacter cryaerophilus and Arcobacter cryaerophilus-like organisms.</title>
        <authorList>
            <person name="Zhou G."/>
            <person name="Wang M."/>
            <person name="Wang H."/>
            <person name="Chen X."/>
            <person name="Gu Y."/>
            <person name="Shao Z."/>
            <person name="Zhang J."/>
            <person name="Zhang M."/>
        </authorList>
    </citation>
    <scope>NUCLEOTIDE SEQUENCE</scope>
    <source>
        <strain evidence="11">ICDCAC48</strain>
    </source>
</reference>
<evidence type="ECO:0000256" key="6">
    <source>
        <dbReference type="ARBA" id="ARBA00022989"/>
    </source>
</evidence>
<evidence type="ECO:0000256" key="8">
    <source>
        <dbReference type="SAM" id="Coils"/>
    </source>
</evidence>